<organism evidence="1">
    <name type="scientific">Myoviridae sp. ctCo31</name>
    <dbReference type="NCBI Taxonomy" id="2825053"/>
    <lineage>
        <taxon>Viruses</taxon>
        <taxon>Duplodnaviria</taxon>
        <taxon>Heunggongvirae</taxon>
        <taxon>Uroviricota</taxon>
        <taxon>Caudoviricetes</taxon>
    </lineage>
</organism>
<name>A0A8S5UMX7_9CAUD</name>
<accession>A0A8S5UMX7</accession>
<reference evidence="1" key="1">
    <citation type="journal article" date="2021" name="Proc. Natl. Acad. Sci. U.S.A.">
        <title>A Catalog of Tens of Thousands of Viruses from Human Metagenomes Reveals Hidden Associations with Chronic Diseases.</title>
        <authorList>
            <person name="Tisza M.J."/>
            <person name="Buck C.B."/>
        </authorList>
    </citation>
    <scope>NUCLEOTIDE SEQUENCE</scope>
    <source>
        <strain evidence="1">CtCo31</strain>
    </source>
</reference>
<protein>
    <submittedName>
        <fullName evidence="1">Holin</fullName>
    </submittedName>
</protein>
<proteinExistence type="predicted"/>
<sequence length="44" mass="5290">MFLYNQQDALVSVWRESRLENVVENIHKKRVEEYPATAKEQVQI</sequence>
<evidence type="ECO:0000313" key="1">
    <source>
        <dbReference type="EMBL" id="DAF95734.1"/>
    </source>
</evidence>
<dbReference type="EMBL" id="BK016109">
    <property type="protein sequence ID" value="DAF95734.1"/>
    <property type="molecule type" value="Genomic_DNA"/>
</dbReference>